<evidence type="ECO:0000313" key="4">
    <source>
        <dbReference type="Proteomes" id="UP000237640"/>
    </source>
</evidence>
<comment type="caution">
    <text evidence="3">The sequence shown here is derived from an EMBL/GenBank/DDBJ whole genome shotgun (WGS) entry which is preliminary data.</text>
</comment>
<proteinExistence type="predicted"/>
<dbReference type="RefSeq" id="WP_106146309.1">
    <property type="nucleotide sequence ID" value="NZ_PVYX01000002.1"/>
</dbReference>
<keyword evidence="1" id="KW-1133">Transmembrane helix</keyword>
<feature type="transmembrane region" description="Helical" evidence="1">
    <location>
        <begin position="12"/>
        <end position="30"/>
    </location>
</feature>
<dbReference type="GO" id="GO:0035556">
    <property type="term" value="P:intracellular signal transduction"/>
    <property type="evidence" value="ECO:0007669"/>
    <property type="project" value="InterPro"/>
</dbReference>
<dbReference type="AlphaFoldDB" id="A0A2T0MBI3"/>
<dbReference type="CDD" id="cd07302">
    <property type="entry name" value="CHD"/>
    <property type="match status" value="1"/>
</dbReference>
<dbReference type="GO" id="GO:0009190">
    <property type="term" value="P:cyclic nucleotide biosynthetic process"/>
    <property type="evidence" value="ECO:0007669"/>
    <property type="project" value="InterPro"/>
</dbReference>
<keyword evidence="1" id="KW-0812">Transmembrane</keyword>
<dbReference type="InterPro" id="IPR001054">
    <property type="entry name" value="A/G_cyclase"/>
</dbReference>
<dbReference type="Pfam" id="PF00211">
    <property type="entry name" value="Guanylate_cyc"/>
    <property type="match status" value="1"/>
</dbReference>
<protein>
    <submittedName>
        <fullName evidence="3">RND family efflux transporter MFP subunit</fullName>
    </submittedName>
</protein>
<dbReference type="OrthoDB" id="1114717at2"/>
<dbReference type="Gene3D" id="3.30.70.1230">
    <property type="entry name" value="Nucleotide cyclase"/>
    <property type="match status" value="1"/>
</dbReference>
<keyword evidence="4" id="KW-1185">Reference proteome</keyword>
<dbReference type="PANTHER" id="PTHR30469">
    <property type="entry name" value="MULTIDRUG RESISTANCE PROTEIN MDTA"/>
    <property type="match status" value="1"/>
</dbReference>
<evidence type="ECO:0000256" key="1">
    <source>
        <dbReference type="SAM" id="Phobius"/>
    </source>
</evidence>
<keyword evidence="1" id="KW-0472">Membrane</keyword>
<feature type="transmembrane region" description="Helical" evidence="1">
    <location>
        <begin position="42"/>
        <end position="62"/>
    </location>
</feature>
<dbReference type="SUPFAM" id="SSF55073">
    <property type="entry name" value="Nucleotide cyclase"/>
    <property type="match status" value="1"/>
</dbReference>
<dbReference type="Gene3D" id="2.40.50.100">
    <property type="match status" value="1"/>
</dbReference>
<dbReference type="Gene3D" id="2.40.30.170">
    <property type="match status" value="1"/>
</dbReference>
<dbReference type="InterPro" id="IPR029787">
    <property type="entry name" value="Nucleotide_cyclase"/>
</dbReference>
<evidence type="ECO:0000313" key="3">
    <source>
        <dbReference type="EMBL" id="PRX54861.1"/>
    </source>
</evidence>
<sequence length="762" mass="85986">MKYIISHTILSLIAFAATNMYFILVLLTGIDAEAHAITKGLGFYEFMGLTNGALLVISVASITYKDLGDRMLSWGYSNAIRFLWLILLSISIFVLACSGFFALHFYIHGAFDIVKRVYESLYDPYFVSLVFYFSLVSVLMFFISNLERRSGSIQRLLSQSMGKIMKPHLTRKGFMFIDLNDATTIAERLGSEKYANLLRDCFRLLNELVAFTSFEIYQYVGDEAVITWNEGSPNADMKALHLFFDFKAYLHERKQDFIEAYGFQPRFKCAVHTGPVVQSEIGHEVKHLVYHGDVLNTTARLLSQCHKYYTDFIISENAVVNKETITKAFNLKPMNYSNLKGKEKSVNAYIVTERDNTEYVSKSKKNLFLEPRVTNSHFSKFNFKAMKTIKNVVMCALLGMLLIACGGREEQSVDSQVNSPTVAEASESAVQVIRKSDLELQTIKNGTVTSYLPITGRVIPKYTTQLVAEVTGRVLLSKRPFKSGSAYRKGEVLLRIDSQEFALNLESQKSAFLNILTGMMPDLKADYPENYQNWLTYINNYQSGLPLPVLPKTKSNSEKYFLTSQQVYNTYFNIKAQEERLRKFTLTAPYSGSLSSAMVDNGGLVSPGQTLGTFISDKDYEVEAAVTLELAKQLKIGQNIELYNKSLNESFAAKIIRINNIVDPNTQNIPVFLQVSHKNLRSGMYLEGKVRHNTFENAVKIPVTAINRDNTVHLLKEGVIRKEAVEIMNSEVTEAVVSGLDDNTQLILNSFQNPVSGLKILE</sequence>
<organism evidence="3 4">
    <name type="scientific">Flagellimonas meridianipacifica</name>
    <dbReference type="NCBI Taxonomy" id="1080225"/>
    <lineage>
        <taxon>Bacteria</taxon>
        <taxon>Pseudomonadati</taxon>
        <taxon>Bacteroidota</taxon>
        <taxon>Flavobacteriia</taxon>
        <taxon>Flavobacteriales</taxon>
        <taxon>Flavobacteriaceae</taxon>
        <taxon>Flagellimonas</taxon>
    </lineage>
</organism>
<name>A0A2T0MBI3_9FLAO</name>
<evidence type="ECO:0000259" key="2">
    <source>
        <dbReference type="PROSITE" id="PS50125"/>
    </source>
</evidence>
<dbReference type="Gene3D" id="1.10.287.470">
    <property type="entry name" value="Helix hairpin bin"/>
    <property type="match status" value="1"/>
</dbReference>
<gene>
    <name evidence="3" type="ORF">CLV81_3265</name>
</gene>
<dbReference type="PROSITE" id="PS50125">
    <property type="entry name" value="GUANYLATE_CYCLASE_2"/>
    <property type="match status" value="1"/>
</dbReference>
<feature type="transmembrane region" description="Helical" evidence="1">
    <location>
        <begin position="82"/>
        <end position="105"/>
    </location>
</feature>
<dbReference type="GO" id="GO:0015562">
    <property type="term" value="F:efflux transmembrane transporter activity"/>
    <property type="evidence" value="ECO:0007669"/>
    <property type="project" value="TreeGrafter"/>
</dbReference>
<dbReference type="GO" id="GO:0004016">
    <property type="term" value="F:adenylate cyclase activity"/>
    <property type="evidence" value="ECO:0007669"/>
    <property type="project" value="UniProtKB-ARBA"/>
</dbReference>
<feature type="domain" description="Guanylate cyclase" evidence="2">
    <location>
        <begin position="173"/>
        <end position="302"/>
    </location>
</feature>
<feature type="transmembrane region" description="Helical" evidence="1">
    <location>
        <begin position="125"/>
        <end position="146"/>
    </location>
</feature>
<dbReference type="GO" id="GO:1990281">
    <property type="term" value="C:efflux pump complex"/>
    <property type="evidence" value="ECO:0007669"/>
    <property type="project" value="TreeGrafter"/>
</dbReference>
<dbReference type="SUPFAM" id="SSF111369">
    <property type="entry name" value="HlyD-like secretion proteins"/>
    <property type="match status" value="1"/>
</dbReference>
<dbReference type="Proteomes" id="UP000237640">
    <property type="component" value="Unassembled WGS sequence"/>
</dbReference>
<dbReference type="EMBL" id="PVYX01000002">
    <property type="protein sequence ID" value="PRX54861.1"/>
    <property type="molecule type" value="Genomic_DNA"/>
</dbReference>
<reference evidence="3 4" key="1">
    <citation type="submission" date="2018-03" db="EMBL/GenBank/DDBJ databases">
        <title>Genomic Encyclopedia of Archaeal and Bacterial Type Strains, Phase II (KMG-II): from individual species to whole genera.</title>
        <authorList>
            <person name="Goeker M."/>
        </authorList>
    </citation>
    <scope>NUCLEOTIDE SEQUENCE [LARGE SCALE GENOMIC DNA]</scope>
    <source>
        <strain evidence="3 4">DSM 25027</strain>
    </source>
</reference>
<dbReference type="PANTHER" id="PTHR30469:SF15">
    <property type="entry name" value="HLYD FAMILY OF SECRETION PROTEINS"/>
    <property type="match status" value="1"/>
</dbReference>
<accession>A0A2T0MBI3</accession>